<organism evidence="2 3">
    <name type="scientific">Nocardioides renjunii</name>
    <dbReference type="NCBI Taxonomy" id="3095075"/>
    <lineage>
        <taxon>Bacteria</taxon>
        <taxon>Bacillati</taxon>
        <taxon>Actinomycetota</taxon>
        <taxon>Actinomycetes</taxon>
        <taxon>Propionibacteriales</taxon>
        <taxon>Nocardioidaceae</taxon>
        <taxon>Nocardioides</taxon>
    </lineage>
</organism>
<proteinExistence type="predicted"/>
<reference evidence="2 3" key="1">
    <citation type="submission" date="2023-11" db="EMBL/GenBank/DDBJ databases">
        <title>Novel species in genus Nocardioides.</title>
        <authorList>
            <person name="Zhou H."/>
        </authorList>
    </citation>
    <scope>NUCLEOTIDE SEQUENCE [LARGE SCALE GENOMIC DNA]</scope>
    <source>
        <strain evidence="2 3">S-58</strain>
    </source>
</reference>
<gene>
    <name evidence="2" type="ORF">SFC79_17475</name>
</gene>
<dbReference type="SUPFAM" id="SSF55718">
    <property type="entry name" value="SCP-like"/>
    <property type="match status" value="1"/>
</dbReference>
<dbReference type="SUPFAM" id="SSF109854">
    <property type="entry name" value="DinB/YfiT-like putative metalloenzymes"/>
    <property type="match status" value="1"/>
</dbReference>
<keyword evidence="3" id="KW-1185">Reference proteome</keyword>
<evidence type="ECO:0000313" key="3">
    <source>
        <dbReference type="Proteomes" id="UP001291999"/>
    </source>
</evidence>
<dbReference type="Pfam" id="PF11716">
    <property type="entry name" value="MDMPI_N"/>
    <property type="match status" value="1"/>
</dbReference>
<protein>
    <submittedName>
        <fullName evidence="2">Maleylpyruvate isomerase family mycothiol-dependent enzyme</fullName>
    </submittedName>
</protein>
<dbReference type="RefSeq" id="WP_322425317.1">
    <property type="nucleotide sequence ID" value="NZ_JAXQPW010000007.1"/>
</dbReference>
<dbReference type="Gene3D" id="1.20.120.450">
    <property type="entry name" value="dinb family like domain"/>
    <property type="match status" value="1"/>
</dbReference>
<keyword evidence="2" id="KW-0413">Isomerase</keyword>
<dbReference type="InterPro" id="IPR036527">
    <property type="entry name" value="SCP2_sterol-bd_dom_sf"/>
</dbReference>
<feature type="domain" description="Mycothiol-dependent maleylpyruvate isomerase metal-binding" evidence="1">
    <location>
        <begin position="14"/>
        <end position="149"/>
    </location>
</feature>
<dbReference type="InterPro" id="IPR024344">
    <property type="entry name" value="MDMPI_metal-binding"/>
</dbReference>
<dbReference type="InterPro" id="IPR034660">
    <property type="entry name" value="DinB/YfiT-like"/>
</dbReference>
<dbReference type="GO" id="GO:0016853">
    <property type="term" value="F:isomerase activity"/>
    <property type="evidence" value="ECO:0007669"/>
    <property type="project" value="UniProtKB-KW"/>
</dbReference>
<dbReference type="NCBIfam" id="TIGR03083">
    <property type="entry name" value="maleylpyruvate isomerase family mycothiol-dependent enzyme"/>
    <property type="match status" value="1"/>
</dbReference>
<evidence type="ECO:0000313" key="2">
    <source>
        <dbReference type="EMBL" id="MDZ5663569.1"/>
    </source>
</evidence>
<sequence length="244" mass="26311">MTDVPRPSPDLLVDADRALVRTVDQLSDSQYAEPSQLPGWSRAHVVAHLALNAEALAGVLHGAHLGQPRPMYASPEARDSDIEALAAADPGEVRERFLASQGQFRQALEAMTEGDWDGRFERTPGGPSFGLANVAPMRLREVEVHHADLGAGYTAADWPEGFRRLLLDSMAKRPFPAPFGVRATDLDGTWHLGRAGDQRGDQRDGAVAPVVTGTSSDLGWWLTGRGAGQGLTTDADQLPEVHPW</sequence>
<name>A0ABU5KF26_9ACTN</name>
<evidence type="ECO:0000259" key="1">
    <source>
        <dbReference type="Pfam" id="PF11716"/>
    </source>
</evidence>
<accession>A0ABU5KF26</accession>
<dbReference type="EMBL" id="JAXQPW010000007">
    <property type="protein sequence ID" value="MDZ5663569.1"/>
    <property type="molecule type" value="Genomic_DNA"/>
</dbReference>
<comment type="caution">
    <text evidence="2">The sequence shown here is derived from an EMBL/GenBank/DDBJ whole genome shotgun (WGS) entry which is preliminary data.</text>
</comment>
<dbReference type="InterPro" id="IPR017517">
    <property type="entry name" value="Maleyloyr_isom"/>
</dbReference>
<dbReference type="Proteomes" id="UP001291999">
    <property type="component" value="Unassembled WGS sequence"/>
</dbReference>